<dbReference type="GO" id="GO:0005815">
    <property type="term" value="C:microtubule organizing center"/>
    <property type="evidence" value="ECO:0007669"/>
    <property type="project" value="TreeGrafter"/>
</dbReference>
<dbReference type="RefSeq" id="XP_044920419.1">
    <property type="nucleotide sequence ID" value="XM_045064484.1"/>
</dbReference>
<dbReference type="InterPro" id="IPR057731">
    <property type="entry name" value="STIL_N"/>
</dbReference>
<dbReference type="GeneID" id="101670666"/>
<organism evidence="4 5">
    <name type="scientific">Mustela putorius furo</name>
    <name type="common">European domestic ferret</name>
    <name type="synonym">Mustela furo</name>
    <dbReference type="NCBI Taxonomy" id="9669"/>
    <lineage>
        <taxon>Eukaryota</taxon>
        <taxon>Metazoa</taxon>
        <taxon>Chordata</taxon>
        <taxon>Craniata</taxon>
        <taxon>Vertebrata</taxon>
        <taxon>Euteleostomi</taxon>
        <taxon>Mammalia</taxon>
        <taxon>Eutheria</taxon>
        <taxon>Laurasiatheria</taxon>
        <taxon>Carnivora</taxon>
        <taxon>Caniformia</taxon>
        <taxon>Musteloidea</taxon>
        <taxon>Mustelidae</taxon>
        <taxon>Mustelinae</taxon>
        <taxon>Mustela</taxon>
    </lineage>
</organism>
<reference evidence="5" key="1">
    <citation type="submission" date="2025-08" db="UniProtKB">
        <authorList>
            <consortium name="RefSeq"/>
        </authorList>
    </citation>
    <scope>IDENTIFICATION</scope>
    <source>
        <tissue evidence="5">Brain</tissue>
    </source>
</reference>
<dbReference type="GO" id="GO:0007224">
    <property type="term" value="P:smoothened signaling pathway"/>
    <property type="evidence" value="ECO:0007669"/>
    <property type="project" value="TreeGrafter"/>
</dbReference>
<feature type="domain" description="STIL coiled coil region" evidence="3">
    <location>
        <begin position="705"/>
        <end position="733"/>
    </location>
</feature>
<dbReference type="InterPro" id="IPR057655">
    <property type="entry name" value="STIL_CC"/>
</dbReference>
<protein>
    <submittedName>
        <fullName evidence="5">SCL-interrupting locus protein isoform X2</fullName>
    </submittedName>
</protein>
<feature type="compositionally biased region" description="Polar residues" evidence="1">
    <location>
        <begin position="502"/>
        <end position="530"/>
    </location>
</feature>
<feature type="region of interest" description="Disordered" evidence="1">
    <location>
        <begin position="1222"/>
        <end position="1241"/>
    </location>
</feature>
<feature type="compositionally biased region" description="Polar residues" evidence="1">
    <location>
        <begin position="484"/>
        <end position="494"/>
    </location>
</feature>
<gene>
    <name evidence="5" type="primary">STIL</name>
</gene>
<evidence type="ECO:0000259" key="3">
    <source>
        <dbReference type="Pfam" id="PF25775"/>
    </source>
</evidence>
<evidence type="ECO:0000259" key="2">
    <source>
        <dbReference type="Pfam" id="PF15253"/>
    </source>
</evidence>
<sequence>MEPTSSLAGPQMNTRFPSSRMVPFYFPPSKYALWNPIPIGDFIYLHLNYYRNPKLVVTEKTVRLACRHAKQNKKSLPCFLLGSLIVDEDEESVTLTVDRFDPGREVPECLERTPTASLPGDFVIPCKIHTHGLCSKELIVHDADDFSSAFKALQHHVCSKDSLDCGKLLSLRAHITSRESLDIVDLDLHWAAVTLANTFKCTPIKPIPIIPTALARNLSSNLNISQVQGTYKSGYLTMDETRKLLLLLESDPKVCSLPLVGIWLSGIIHIYSPQVWACCLRYMFSSSIQERVFSESGNFIIVLYSVTHKDPEFYECLPCDGRSSDLQFQLLTSKETLRLFKNVEPSDKNSLHFELTAESQNAETEFFNKVSKHLSTERSSQKLSPGKMPINDRDSGVEDEDFSPRPIPSPHPVSKIQPSVPELSLVLDGNFIESNPLPKPLEMVNNENPSLLINHSEHLEPLQPQVYDDKSSLEAEAGELSLKGSPNQLTQSTVPLRHSKVRQPSTCKNGNTHIKNSIKASSLNRPPSDSNVHKEEYPVRSSTLNSKQSSLASGSHPHNLVFSSHKSGRPMELHIPTLPPSYCPMNVCSCCQHHAHVQYSPINSWQGVNTVGSVQDLQSEAIHKHSLVHLGGCPALYPNAFCSSSSPVALRPQENMGGCSPHNNVEPSPVARQPSYVDSCNPPPCAVCMHTPRTGSDNGMMGLSPDAYRFLTEQDRQLRLLQAQIQRLLEAQSLQPCSPKTTSAEDTVQAARQMELVSMEAQSSPGLHMRKSVSIAVSTGASLFWNAASDDREPESQLRQDDTKISSEDMNFSVDINNEVTSPPGSVSSLKAVDIPSFEESNIAVEEFNQPLSVSNSSPGVRKEPDVPVFFPNSMLAENVSMCLQSGPTEGASNHSVTSGEPKIEQVMQPLPHQPTDNQKIYQDLLSQVNHRLNNSSKETEQPSTKAVIISHECTRTQNLYHTKKKKRDSGLVDKDCVLNATLKQLRSLGVKIDSPTKVNKNAHKVDHASVLACISPEAVISGLNYMSFANVGMSGLSPSGVDLSMEANAIALKYLNENQLSQLSLTRSNQNNCDSSFSLLHINTDRSTVGLSLISPNNMSFATKKYMKRYGLIQSSDNSEDEEEPPNNTESKSEHLLTQNLTSTPEQLDCQKEPSRNAREIINRYDCEAGSTHTDTPVLRNITNDVVQPKATQQLDENPAFLLKNHKPSPAMNLRTGKAEFTQHPEKENERDTPILPKGLKPETLKQMSSMNSVGTFLDVKRLRQLPKLF</sequence>
<dbReference type="Pfam" id="PF15253">
    <property type="entry name" value="STIL_N"/>
    <property type="match status" value="1"/>
</dbReference>
<feature type="domain" description="STIL N-terminal" evidence="2">
    <location>
        <begin position="33"/>
        <end position="375"/>
    </location>
</feature>
<dbReference type="Proteomes" id="UP000000715">
    <property type="component" value="Unplaced"/>
</dbReference>
<feature type="compositionally biased region" description="Basic and acidic residues" evidence="1">
    <location>
        <begin position="1222"/>
        <end position="1234"/>
    </location>
</feature>
<evidence type="ECO:0000313" key="5">
    <source>
        <dbReference type="RefSeq" id="XP_044920419.1"/>
    </source>
</evidence>
<dbReference type="GO" id="GO:0031023">
    <property type="term" value="P:microtubule organizing center organization"/>
    <property type="evidence" value="ECO:0007669"/>
    <property type="project" value="TreeGrafter"/>
</dbReference>
<dbReference type="CTD" id="6491"/>
<dbReference type="Pfam" id="PF26399">
    <property type="entry name" value="PRM_STIL"/>
    <property type="match status" value="1"/>
</dbReference>
<feature type="region of interest" description="Disordered" evidence="1">
    <location>
        <begin position="479"/>
        <end position="558"/>
    </location>
</feature>
<dbReference type="InterPro" id="IPR058559">
    <property type="entry name" value="PRM_STIL"/>
</dbReference>
<evidence type="ECO:0000313" key="4">
    <source>
        <dbReference type="Proteomes" id="UP000000715"/>
    </source>
</evidence>
<name>A0A8U0UL84_MUSPF</name>
<dbReference type="InterPro" id="IPR026123">
    <property type="entry name" value="STIL"/>
</dbReference>
<dbReference type="Pfam" id="PF25775">
    <property type="entry name" value="CC_STIL"/>
    <property type="match status" value="1"/>
</dbReference>
<feature type="region of interest" description="Disordered" evidence="1">
    <location>
        <begin position="1116"/>
        <end position="1137"/>
    </location>
</feature>
<evidence type="ECO:0000256" key="1">
    <source>
        <dbReference type="SAM" id="MobiDB-lite"/>
    </source>
</evidence>
<dbReference type="PANTHER" id="PTHR15128:SF0">
    <property type="entry name" value="SCL-INTERRUPTING LOCUS PROTEIN"/>
    <property type="match status" value="1"/>
</dbReference>
<feature type="compositionally biased region" description="Polar residues" evidence="1">
    <location>
        <begin position="540"/>
        <end position="553"/>
    </location>
</feature>
<dbReference type="GO" id="GO:0007052">
    <property type="term" value="P:mitotic spindle organization"/>
    <property type="evidence" value="ECO:0007669"/>
    <property type="project" value="TreeGrafter"/>
</dbReference>
<dbReference type="PANTHER" id="PTHR15128">
    <property type="entry name" value="TAL1 SCL INTERRUPTING LOCUS"/>
    <property type="match status" value="1"/>
</dbReference>
<dbReference type="GO" id="GO:0071539">
    <property type="term" value="P:protein localization to centrosome"/>
    <property type="evidence" value="ECO:0007669"/>
    <property type="project" value="TreeGrafter"/>
</dbReference>
<proteinExistence type="predicted"/>
<accession>A0A8U0UL84</accession>
<dbReference type="AlphaFoldDB" id="A0A8U0UL84"/>
<keyword evidence="4" id="KW-1185">Reference proteome</keyword>
<feature type="region of interest" description="Disordered" evidence="1">
    <location>
        <begin position="376"/>
        <end position="417"/>
    </location>
</feature>